<evidence type="ECO:0000313" key="2">
    <source>
        <dbReference type="EMBL" id="KAF8869357.1"/>
    </source>
</evidence>
<reference evidence="2" key="1">
    <citation type="submission" date="2020-11" db="EMBL/GenBank/DDBJ databases">
        <authorList>
            <consortium name="DOE Joint Genome Institute"/>
            <person name="Ahrendt S."/>
            <person name="Riley R."/>
            <person name="Andreopoulos W."/>
            <person name="LaButti K."/>
            <person name="Pangilinan J."/>
            <person name="Ruiz-duenas F.J."/>
            <person name="Barrasa J.M."/>
            <person name="Sanchez-Garcia M."/>
            <person name="Camarero S."/>
            <person name="Miyauchi S."/>
            <person name="Serrano A."/>
            <person name="Linde D."/>
            <person name="Babiker R."/>
            <person name="Drula E."/>
            <person name="Ayuso-Fernandez I."/>
            <person name="Pacheco R."/>
            <person name="Padilla G."/>
            <person name="Ferreira P."/>
            <person name="Barriuso J."/>
            <person name="Kellner H."/>
            <person name="Castanera R."/>
            <person name="Alfaro M."/>
            <person name="Ramirez L."/>
            <person name="Pisabarro A.G."/>
            <person name="Kuo A."/>
            <person name="Tritt A."/>
            <person name="Lipzen A."/>
            <person name="He G."/>
            <person name="Yan M."/>
            <person name="Ng V."/>
            <person name="Cullen D."/>
            <person name="Martin F."/>
            <person name="Rosso M.-N."/>
            <person name="Henrissat B."/>
            <person name="Hibbett D."/>
            <person name="Martinez A.T."/>
            <person name="Grigoriev I.V."/>
        </authorList>
    </citation>
    <scope>NUCLEOTIDE SEQUENCE</scope>
    <source>
        <strain evidence="2">AH 44721</strain>
    </source>
</reference>
<dbReference type="Pfam" id="PF18759">
    <property type="entry name" value="Plavaka"/>
    <property type="match status" value="1"/>
</dbReference>
<dbReference type="EMBL" id="JADNYJ010000457">
    <property type="protein sequence ID" value="KAF8869357.1"/>
    <property type="molecule type" value="Genomic_DNA"/>
</dbReference>
<comment type="caution">
    <text evidence="2">The sequence shown here is derived from an EMBL/GenBank/DDBJ whole genome shotgun (WGS) entry which is preliminary data.</text>
</comment>
<protein>
    <recommendedName>
        <fullName evidence="4">C2H2-type domain-containing protein</fullName>
    </recommendedName>
</protein>
<evidence type="ECO:0000256" key="1">
    <source>
        <dbReference type="SAM" id="MobiDB-lite"/>
    </source>
</evidence>
<organism evidence="2 3">
    <name type="scientific">Gymnopilus junonius</name>
    <name type="common">Spectacular rustgill mushroom</name>
    <name type="synonym">Gymnopilus spectabilis subsp. junonius</name>
    <dbReference type="NCBI Taxonomy" id="109634"/>
    <lineage>
        <taxon>Eukaryota</taxon>
        <taxon>Fungi</taxon>
        <taxon>Dikarya</taxon>
        <taxon>Basidiomycota</taxon>
        <taxon>Agaricomycotina</taxon>
        <taxon>Agaricomycetes</taxon>
        <taxon>Agaricomycetidae</taxon>
        <taxon>Agaricales</taxon>
        <taxon>Agaricineae</taxon>
        <taxon>Hymenogastraceae</taxon>
        <taxon>Gymnopilus</taxon>
    </lineage>
</organism>
<sequence length="1014" mass="113369">MPRRLGKQSTKVTAHRAFACAFPCCKFKSTSQKGLTLHVKAKHTVPEDLQPELPAPPHLQTPVADPASSRLQTPDPLPQTPPHTPILHPPTSSSPTSSPNAPSTLHASPRQDRTPLGSPWRPYPGPRVNSAGIHIKKHPYIDGTHSCDVDGYELEPDARPPTPPPQDSSDYSPFDTRAEFELSEWIFTTAEISASKIDQLMHILTAMYPDQPPPAVKHIQIYEKIDAVLVGDVAWSSFTVKYNGPTTLGDDGKPPVWMTQDHEVWFRDPLLLLEGMIANPDFNGEIDFGPKIVTKDGKRRYKNVMSGKWAWDQADILAQDKDCHGAMFVPVILGSDKTTVSVATGQTDFYPLYTSIGNVHNSVHRAHRGAVALVRFLAIPKSSKEYSNDAQYCKFRRQLFHTSLEHILGSVRPYMSKPKVTLCGDGHYRKVIYGLGPYIADYPEQALLACIVQGWCPKCTALPDKLDDPGGSRRLHEHTDTLLDGCTLKELWDDYGIVGDLLPFTKLFPQVDIHELLTPDLLHQVIKGTFKDHLVDWVESYIRDVMFEGNPKGADAVIADIDRRIACAPPFPGLRHFHEGRGFKQWTGNDSKGLMKVYLPAIAGHLPDQMVRAIANLIEFCYLARRDILDEDTLDQMDSALSDFHENHEIFRSVWPDGFSLPRQHSLVHYRRSIKLFGAPNGVCSSITENKHIKAVKRPYRCSNRNKPLGQMLVTNQHLDKLAAAHVDFEARGMLRGSGLPIHLLGEAVATAAITIPPPKPAPKPDDDERMEFGAVDEPMSQSEVKLAKTAVRKVPIDIYQFARCVHQGRLPELTCRYLYDILNPKASVPGSRAPLDILPTVDGPLRLFNSVHAVYYAPSDLSGIGGMHEERIRAVRKWYNGPPWYDCVFVGNTDAADQPGFRGLNVARVRVFFSFQHKRVIYPCALVHWFSHVGNAPDPVTGMWKVKPDYDRRGNPILAVIAVDSIFRGAHLIGVCGMQHLPRHGFDHSKALDSFKTFYVNKYADHHTHEIAF</sequence>
<proteinExistence type="predicted"/>
<feature type="compositionally biased region" description="Pro residues" evidence="1">
    <location>
        <begin position="75"/>
        <end position="88"/>
    </location>
</feature>
<evidence type="ECO:0000313" key="3">
    <source>
        <dbReference type="Proteomes" id="UP000724874"/>
    </source>
</evidence>
<dbReference type="OrthoDB" id="3199698at2759"/>
<evidence type="ECO:0008006" key="4">
    <source>
        <dbReference type="Google" id="ProtNLM"/>
    </source>
</evidence>
<dbReference type="Proteomes" id="UP000724874">
    <property type="component" value="Unassembled WGS sequence"/>
</dbReference>
<feature type="compositionally biased region" description="Low complexity" evidence="1">
    <location>
        <begin position="89"/>
        <end position="104"/>
    </location>
</feature>
<feature type="region of interest" description="Disordered" evidence="1">
    <location>
        <begin position="48"/>
        <end position="174"/>
    </location>
</feature>
<gene>
    <name evidence="2" type="ORF">CPB84DRAFT_1968726</name>
</gene>
<dbReference type="InterPro" id="IPR041078">
    <property type="entry name" value="Plavaka"/>
</dbReference>
<keyword evidence="3" id="KW-1185">Reference proteome</keyword>
<dbReference type="AlphaFoldDB" id="A0A9P5N956"/>
<accession>A0A9P5N956</accession>
<name>A0A9P5N956_GYMJU</name>